<dbReference type="AlphaFoldDB" id="A0A9N8H9Y9"/>
<dbReference type="EMBL" id="CAICTM010000271">
    <property type="protein sequence ID" value="CAB9506606.1"/>
    <property type="molecule type" value="Genomic_DNA"/>
</dbReference>
<dbReference type="Gene3D" id="3.40.390.10">
    <property type="entry name" value="Collagenase (Catalytic Domain)"/>
    <property type="match status" value="1"/>
</dbReference>
<gene>
    <name evidence="3" type="ORF">SEMRO_272_G104940.1</name>
</gene>
<feature type="chain" id="PRO_5040434417" evidence="2">
    <location>
        <begin position="26"/>
        <end position="512"/>
    </location>
</feature>
<keyword evidence="4" id="KW-1185">Reference proteome</keyword>
<feature type="compositionally biased region" description="Low complexity" evidence="1">
    <location>
        <begin position="196"/>
        <end position="215"/>
    </location>
</feature>
<protein>
    <submittedName>
        <fullName evidence="3">Peptidyl-Asp metalloendopeptidase</fullName>
    </submittedName>
</protein>
<reference evidence="3" key="1">
    <citation type="submission" date="2020-06" db="EMBL/GenBank/DDBJ databases">
        <authorList>
            <consortium name="Plant Systems Biology data submission"/>
        </authorList>
    </citation>
    <scope>NUCLEOTIDE SEQUENCE</scope>
    <source>
        <strain evidence="3">D6</strain>
    </source>
</reference>
<dbReference type="Pfam" id="PF13688">
    <property type="entry name" value="Reprolysin_5"/>
    <property type="match status" value="1"/>
</dbReference>
<proteinExistence type="predicted"/>
<name>A0A9N8H9Y9_9STRA</name>
<evidence type="ECO:0000313" key="3">
    <source>
        <dbReference type="EMBL" id="CAB9506606.1"/>
    </source>
</evidence>
<dbReference type="Proteomes" id="UP001153069">
    <property type="component" value="Unassembled WGS sequence"/>
</dbReference>
<feature type="region of interest" description="Disordered" evidence="1">
    <location>
        <begin position="196"/>
        <end position="264"/>
    </location>
</feature>
<feature type="compositionally biased region" description="Polar residues" evidence="1">
    <location>
        <begin position="217"/>
        <end position="230"/>
    </location>
</feature>
<dbReference type="SUPFAM" id="SSF55486">
    <property type="entry name" value="Metalloproteases ('zincins'), catalytic domain"/>
    <property type="match status" value="1"/>
</dbReference>
<comment type="caution">
    <text evidence="3">The sequence shown here is derived from an EMBL/GenBank/DDBJ whole genome shotgun (WGS) entry which is preliminary data.</text>
</comment>
<organism evidence="3 4">
    <name type="scientific">Seminavis robusta</name>
    <dbReference type="NCBI Taxonomy" id="568900"/>
    <lineage>
        <taxon>Eukaryota</taxon>
        <taxon>Sar</taxon>
        <taxon>Stramenopiles</taxon>
        <taxon>Ochrophyta</taxon>
        <taxon>Bacillariophyta</taxon>
        <taxon>Bacillariophyceae</taxon>
        <taxon>Bacillariophycidae</taxon>
        <taxon>Naviculales</taxon>
        <taxon>Naviculaceae</taxon>
        <taxon>Seminavis</taxon>
    </lineage>
</organism>
<feature type="signal peptide" evidence="2">
    <location>
        <begin position="1"/>
        <end position="25"/>
    </location>
</feature>
<evidence type="ECO:0000256" key="2">
    <source>
        <dbReference type="SAM" id="SignalP"/>
    </source>
</evidence>
<accession>A0A9N8H9Y9</accession>
<evidence type="ECO:0000313" key="4">
    <source>
        <dbReference type="Proteomes" id="UP001153069"/>
    </source>
</evidence>
<dbReference type="GO" id="GO:0008237">
    <property type="term" value="F:metallopeptidase activity"/>
    <property type="evidence" value="ECO:0007669"/>
    <property type="project" value="InterPro"/>
</dbReference>
<sequence>MKLNILVFEFAALASLGFVPNWAMAQDNSCNGNRVSNVLKLELIGDPVEDTSGEYPVLVGDMEPVCLGRDLTQIPRVQFRGLKQNTNSPLNFLKVESEKTMTGSVVEDGGAPSSVEITTWYGEETGNGNKTITISLTSDGTFSMAATDGEDTYKIESVGTQASDGTTAVKYIAANLADVPLPPPVDLTGVDFYLVSESPSSSPSASPSTSPSKLSQHIPQHFSQQFTHGSPTAPPTSCREAQINCGNGNGNGNGPNGNNPDDGLRRNLQAVVKAAIEQRNLRGPRELQTTYTIRVGHIITTATWVAMGQSWSRVVQIVNNAIYQTNTALANTQLNIVLESVSTWLDQTNFPDAAARSQGEYAYYLQRSGDGYFDGIFGLQNTYKIDAFVVIGEHVKGGYASNIGTDITWDRPGYFEVQRNNVDLAGHYLWAHEFGHLLGAKHDKITGSSCTATSTCGYIWTSSCQRTIMTYPDKCGCTPCTSVLAYSQWAGTEYNNKAAMAAYAPTLAARYN</sequence>
<dbReference type="InterPro" id="IPR024079">
    <property type="entry name" value="MetalloPept_cat_dom_sf"/>
</dbReference>
<keyword evidence="2" id="KW-0732">Signal</keyword>
<evidence type="ECO:0000256" key="1">
    <source>
        <dbReference type="SAM" id="MobiDB-lite"/>
    </source>
</evidence>